<gene>
    <name evidence="1" type="ORF">GOP47_0020582</name>
</gene>
<dbReference type="EMBL" id="JABFUD020000020">
    <property type="protein sequence ID" value="KAI5063912.1"/>
    <property type="molecule type" value="Genomic_DNA"/>
</dbReference>
<keyword evidence="2" id="KW-1185">Reference proteome</keyword>
<dbReference type="AlphaFoldDB" id="A0A9D4UA90"/>
<protein>
    <submittedName>
        <fullName evidence="1">Uncharacterized protein</fullName>
    </submittedName>
</protein>
<name>A0A9D4UA90_ADICA</name>
<reference evidence="1" key="1">
    <citation type="submission" date="2021-01" db="EMBL/GenBank/DDBJ databases">
        <title>Adiantum capillus-veneris genome.</title>
        <authorList>
            <person name="Fang Y."/>
            <person name="Liao Q."/>
        </authorList>
    </citation>
    <scope>NUCLEOTIDE SEQUENCE</scope>
    <source>
        <strain evidence="1">H3</strain>
        <tissue evidence="1">Leaf</tissue>
    </source>
</reference>
<accession>A0A9D4UA90</accession>
<evidence type="ECO:0000313" key="2">
    <source>
        <dbReference type="Proteomes" id="UP000886520"/>
    </source>
</evidence>
<organism evidence="1 2">
    <name type="scientific">Adiantum capillus-veneris</name>
    <name type="common">Maidenhair fern</name>
    <dbReference type="NCBI Taxonomy" id="13818"/>
    <lineage>
        <taxon>Eukaryota</taxon>
        <taxon>Viridiplantae</taxon>
        <taxon>Streptophyta</taxon>
        <taxon>Embryophyta</taxon>
        <taxon>Tracheophyta</taxon>
        <taxon>Polypodiopsida</taxon>
        <taxon>Polypodiidae</taxon>
        <taxon>Polypodiales</taxon>
        <taxon>Pteridineae</taxon>
        <taxon>Pteridaceae</taxon>
        <taxon>Vittarioideae</taxon>
        <taxon>Adiantum</taxon>
    </lineage>
</organism>
<dbReference type="Proteomes" id="UP000886520">
    <property type="component" value="Chromosome 20"/>
</dbReference>
<evidence type="ECO:0000313" key="1">
    <source>
        <dbReference type="EMBL" id="KAI5063912.1"/>
    </source>
</evidence>
<proteinExistence type="predicted"/>
<comment type="caution">
    <text evidence="1">The sequence shown here is derived from an EMBL/GenBank/DDBJ whole genome shotgun (WGS) entry which is preliminary data.</text>
</comment>
<sequence>METKAKAEEELKKLGHEKHPLCRAEVEAVATAAWVTILARREVGTSTCSKAEEAGLDGCTLAFQGYLDTVAPTSNHGSEWDLVFARPVRLLHAVSPYPLGGFILNGRPMGYFVS</sequence>